<dbReference type="PANTHER" id="PTHR43320:SF3">
    <property type="entry name" value="CARBOHYDRATE KINASE PFKB DOMAIN-CONTAINING PROTEIN"/>
    <property type="match status" value="1"/>
</dbReference>
<dbReference type="Proteomes" id="UP000198393">
    <property type="component" value="Unassembled WGS sequence"/>
</dbReference>
<dbReference type="Pfam" id="PF00294">
    <property type="entry name" value="PfkB"/>
    <property type="match status" value="1"/>
</dbReference>
<name>A0A239ISI1_EKHLU</name>
<evidence type="ECO:0000313" key="6">
    <source>
        <dbReference type="Proteomes" id="UP000198393"/>
    </source>
</evidence>
<dbReference type="Gene3D" id="3.40.1190.20">
    <property type="match status" value="1"/>
</dbReference>
<evidence type="ECO:0000259" key="4">
    <source>
        <dbReference type="Pfam" id="PF00294"/>
    </source>
</evidence>
<dbReference type="EMBL" id="FZPD01000003">
    <property type="protein sequence ID" value="SNS96736.1"/>
    <property type="molecule type" value="Genomic_DNA"/>
</dbReference>
<dbReference type="CDD" id="cd01168">
    <property type="entry name" value="adenosine_kinase"/>
    <property type="match status" value="1"/>
</dbReference>
<dbReference type="AlphaFoldDB" id="A0A239ISI1"/>
<sequence>MSKKYDVCAIGNALVDYEIEVADQFFSDHKVEKGLMTLVDEERQSELVDSVEGKIKKKQGGGSAANTIFGLAELGGKGFYTCKVADDSDGILYTNDLIKAGIDSNLDPNNLYQGTTGKCLVMITPDAERTMNTYLGITADFSVNELQEEAIKNSTYLFMEGFLVSSPTGLEAMKKAKELAQKHGVKVSLTFSDPSMVKYFGDQMKEVVGDGVDLLFCNIEEAELFTGVNGEEEVKKAISKVAREFVITKGKDGAVAFDGNSYHEIEPFPTKAIDATGAGDMFAGAFLYGINHGLSHAQAGKLASAASSAVVSKFGPRLNQNHIKEIRENVGI</sequence>
<keyword evidence="6" id="KW-1185">Reference proteome</keyword>
<reference evidence="5 6" key="1">
    <citation type="submission" date="2017-06" db="EMBL/GenBank/DDBJ databases">
        <authorList>
            <person name="Kim H.J."/>
            <person name="Triplett B.A."/>
        </authorList>
    </citation>
    <scope>NUCLEOTIDE SEQUENCE [LARGE SCALE GENOMIC DNA]</scope>
    <source>
        <strain evidence="5 6">DSM 19307</strain>
    </source>
</reference>
<gene>
    <name evidence="5" type="ORF">SAMN05421640_1816</name>
</gene>
<dbReference type="InterPro" id="IPR011611">
    <property type="entry name" value="PfkB_dom"/>
</dbReference>
<evidence type="ECO:0000256" key="1">
    <source>
        <dbReference type="ARBA" id="ARBA00010688"/>
    </source>
</evidence>
<accession>A0A239ISI1</accession>
<proteinExistence type="inferred from homology"/>
<dbReference type="InterPro" id="IPR052700">
    <property type="entry name" value="Carb_kinase_PfkB-like"/>
</dbReference>
<feature type="domain" description="Carbohydrate kinase PfkB" evidence="4">
    <location>
        <begin position="49"/>
        <end position="318"/>
    </location>
</feature>
<comment type="similarity">
    <text evidence="1">Belongs to the carbohydrate kinase PfkB family.</text>
</comment>
<dbReference type="Gene3D" id="3.30.1110.10">
    <property type="match status" value="1"/>
</dbReference>
<dbReference type="PANTHER" id="PTHR43320">
    <property type="entry name" value="SUGAR KINASE"/>
    <property type="match status" value="1"/>
</dbReference>
<dbReference type="OrthoDB" id="9813569at2"/>
<keyword evidence="3 5" id="KW-0418">Kinase</keyword>
<evidence type="ECO:0000313" key="5">
    <source>
        <dbReference type="EMBL" id="SNS96736.1"/>
    </source>
</evidence>
<keyword evidence="2" id="KW-0808">Transferase</keyword>
<dbReference type="SUPFAM" id="SSF53613">
    <property type="entry name" value="Ribokinase-like"/>
    <property type="match status" value="1"/>
</dbReference>
<protein>
    <submittedName>
        <fullName evidence="5">Sugar or nucleoside kinase, ribokinase family</fullName>
    </submittedName>
</protein>
<dbReference type="InterPro" id="IPR029056">
    <property type="entry name" value="Ribokinase-like"/>
</dbReference>
<evidence type="ECO:0000256" key="2">
    <source>
        <dbReference type="ARBA" id="ARBA00022679"/>
    </source>
</evidence>
<organism evidence="5 6">
    <name type="scientific">Ekhidna lutea</name>
    <dbReference type="NCBI Taxonomy" id="447679"/>
    <lineage>
        <taxon>Bacteria</taxon>
        <taxon>Pseudomonadati</taxon>
        <taxon>Bacteroidota</taxon>
        <taxon>Cytophagia</taxon>
        <taxon>Cytophagales</taxon>
        <taxon>Reichenbachiellaceae</taxon>
        <taxon>Ekhidna</taxon>
    </lineage>
</organism>
<dbReference type="RefSeq" id="WP_089356553.1">
    <property type="nucleotide sequence ID" value="NZ_FZPD01000003.1"/>
</dbReference>
<dbReference type="GO" id="GO:0016301">
    <property type="term" value="F:kinase activity"/>
    <property type="evidence" value="ECO:0007669"/>
    <property type="project" value="UniProtKB-KW"/>
</dbReference>
<evidence type="ECO:0000256" key="3">
    <source>
        <dbReference type="ARBA" id="ARBA00022777"/>
    </source>
</evidence>